<keyword evidence="14" id="KW-1185">Reference proteome</keyword>
<comment type="similarity">
    <text evidence="5 11">Belongs to the purine/pyrimidine phosphoribosyltransferase family.</text>
</comment>
<comment type="subcellular location">
    <subcellularLocation>
        <location evidence="3 11">Cytoplasm</location>
    </subcellularLocation>
</comment>
<comment type="catalytic activity">
    <reaction evidence="1 11">
        <text>AMP + diphosphate = 5-phospho-alpha-D-ribose 1-diphosphate + adenine</text>
        <dbReference type="Rhea" id="RHEA:16609"/>
        <dbReference type="ChEBI" id="CHEBI:16708"/>
        <dbReference type="ChEBI" id="CHEBI:33019"/>
        <dbReference type="ChEBI" id="CHEBI:58017"/>
        <dbReference type="ChEBI" id="CHEBI:456215"/>
        <dbReference type="EC" id="2.4.2.7"/>
    </reaction>
</comment>
<comment type="caution">
    <text evidence="13">The sequence shown here is derived from an EMBL/GenBank/DDBJ whole genome shotgun (WGS) entry which is preliminary data.</text>
</comment>
<proteinExistence type="inferred from homology"/>
<evidence type="ECO:0000256" key="6">
    <source>
        <dbReference type="ARBA" id="ARBA00011893"/>
    </source>
</evidence>
<dbReference type="InterPro" id="IPR029057">
    <property type="entry name" value="PRTase-like"/>
</dbReference>
<evidence type="ECO:0000256" key="7">
    <source>
        <dbReference type="ARBA" id="ARBA00022490"/>
    </source>
</evidence>
<dbReference type="Pfam" id="PF00156">
    <property type="entry name" value="Pribosyltran"/>
    <property type="match status" value="1"/>
</dbReference>
<comment type="subunit">
    <text evidence="11">Homodimer.</text>
</comment>
<evidence type="ECO:0000256" key="11">
    <source>
        <dbReference type="HAMAP-Rule" id="MF_00004"/>
    </source>
</evidence>
<evidence type="ECO:0000256" key="3">
    <source>
        <dbReference type="ARBA" id="ARBA00004496"/>
    </source>
</evidence>
<protein>
    <recommendedName>
        <fullName evidence="6 11">Adenine phosphoribosyltransferase</fullName>
        <shortName evidence="11">APRT</shortName>
        <ecNumber evidence="6 11">2.4.2.7</ecNumber>
    </recommendedName>
</protein>
<dbReference type="NCBIfam" id="NF002636">
    <property type="entry name" value="PRK02304.1-5"/>
    <property type="match status" value="1"/>
</dbReference>
<dbReference type="EC" id="2.4.2.7" evidence="6 11"/>
<dbReference type="InterPro" id="IPR000836">
    <property type="entry name" value="PRTase_dom"/>
</dbReference>
<comment type="function">
    <text evidence="2 11">Catalyzes a salvage reaction resulting in the formation of AMP, that is energically less costly than de novo synthesis.</text>
</comment>
<dbReference type="EMBL" id="PDKD01000006">
    <property type="protein sequence ID" value="RXJ92003.1"/>
    <property type="molecule type" value="Genomic_DNA"/>
</dbReference>
<dbReference type="InterPro" id="IPR005764">
    <property type="entry name" value="Ade_phspho_trans"/>
</dbReference>
<sequence>MKGNIVSKEILTQKERDTLLNSIRTVEDFPKPGIHFKDITTLLNNHEAFELLMQHLEDRYKKENLDFIAGIEARGFLFGTALATRLKIGFVPIRKKGKLPSTTLCEKYELEYGFDEVEIHFDAFGDIKNPRVLLIDDLIVSGGTAYAASNLIEKLNATLVEACFILNFSILSGKAKLQEKTSVYSVLEI</sequence>
<dbReference type="CDD" id="cd06223">
    <property type="entry name" value="PRTases_typeI"/>
    <property type="match status" value="1"/>
</dbReference>
<dbReference type="GO" id="GO:0016757">
    <property type="term" value="F:glycosyltransferase activity"/>
    <property type="evidence" value="ECO:0007669"/>
    <property type="project" value="UniProtKB-KW"/>
</dbReference>
<organism evidence="13 14">
    <name type="scientific">Aliarcobacter trophiarum LMG 25534</name>
    <dbReference type="NCBI Taxonomy" id="1032241"/>
    <lineage>
        <taxon>Bacteria</taxon>
        <taxon>Pseudomonadati</taxon>
        <taxon>Campylobacterota</taxon>
        <taxon>Epsilonproteobacteria</taxon>
        <taxon>Campylobacterales</taxon>
        <taxon>Arcobacteraceae</taxon>
        <taxon>Aliarcobacter</taxon>
    </lineage>
</organism>
<evidence type="ECO:0000256" key="9">
    <source>
        <dbReference type="ARBA" id="ARBA00022679"/>
    </source>
</evidence>
<keyword evidence="10 11" id="KW-0660">Purine salvage</keyword>
<keyword evidence="8 11" id="KW-0328">Glycosyltransferase</keyword>
<dbReference type="Gene3D" id="3.40.50.2020">
    <property type="match status" value="1"/>
</dbReference>
<evidence type="ECO:0000256" key="2">
    <source>
        <dbReference type="ARBA" id="ARBA00003968"/>
    </source>
</evidence>
<dbReference type="PANTHER" id="PTHR32315">
    <property type="entry name" value="ADENINE PHOSPHORIBOSYLTRANSFERASE"/>
    <property type="match status" value="1"/>
</dbReference>
<feature type="domain" description="Phosphoribosyltransferase" evidence="12">
    <location>
        <begin position="41"/>
        <end position="171"/>
    </location>
</feature>
<name>A0ABY0EWK7_9BACT</name>
<evidence type="ECO:0000256" key="10">
    <source>
        <dbReference type="ARBA" id="ARBA00022726"/>
    </source>
</evidence>
<dbReference type="HAMAP" id="MF_00004">
    <property type="entry name" value="Aden_phosphoribosyltr"/>
    <property type="match status" value="1"/>
</dbReference>
<dbReference type="PANTHER" id="PTHR32315:SF3">
    <property type="entry name" value="ADENINE PHOSPHORIBOSYLTRANSFERASE"/>
    <property type="match status" value="1"/>
</dbReference>
<reference evidence="13 14" key="1">
    <citation type="submission" date="2017-10" db="EMBL/GenBank/DDBJ databases">
        <title>Genomics of the genus Arcobacter.</title>
        <authorList>
            <person name="Perez-Cataluna A."/>
            <person name="Figueras M.J."/>
        </authorList>
    </citation>
    <scope>NUCLEOTIDE SEQUENCE [LARGE SCALE GENOMIC DNA]</scope>
    <source>
        <strain evidence="13 14">LMG 25534</strain>
    </source>
</reference>
<evidence type="ECO:0000256" key="8">
    <source>
        <dbReference type="ARBA" id="ARBA00022676"/>
    </source>
</evidence>
<dbReference type="Proteomes" id="UP000289132">
    <property type="component" value="Unassembled WGS sequence"/>
</dbReference>
<evidence type="ECO:0000313" key="13">
    <source>
        <dbReference type="EMBL" id="RXJ92003.1"/>
    </source>
</evidence>
<gene>
    <name evidence="11" type="primary">apt</name>
    <name evidence="13" type="ORF">CRU87_05050</name>
</gene>
<evidence type="ECO:0000256" key="5">
    <source>
        <dbReference type="ARBA" id="ARBA00008391"/>
    </source>
</evidence>
<evidence type="ECO:0000256" key="4">
    <source>
        <dbReference type="ARBA" id="ARBA00004659"/>
    </source>
</evidence>
<keyword evidence="9 11" id="KW-0808">Transferase</keyword>
<evidence type="ECO:0000313" key="14">
    <source>
        <dbReference type="Proteomes" id="UP000289132"/>
    </source>
</evidence>
<dbReference type="NCBIfam" id="TIGR01090">
    <property type="entry name" value="apt"/>
    <property type="match status" value="1"/>
</dbReference>
<accession>A0ABY0EWK7</accession>
<dbReference type="NCBIfam" id="NF002634">
    <property type="entry name" value="PRK02304.1-3"/>
    <property type="match status" value="1"/>
</dbReference>
<evidence type="ECO:0000256" key="1">
    <source>
        <dbReference type="ARBA" id="ARBA00000868"/>
    </source>
</evidence>
<dbReference type="InterPro" id="IPR050054">
    <property type="entry name" value="UPRTase/APRTase"/>
</dbReference>
<comment type="pathway">
    <text evidence="4 11">Purine metabolism; AMP biosynthesis via salvage pathway; AMP from adenine: step 1/1.</text>
</comment>
<evidence type="ECO:0000259" key="12">
    <source>
        <dbReference type="Pfam" id="PF00156"/>
    </source>
</evidence>
<keyword evidence="7 11" id="KW-0963">Cytoplasm</keyword>
<dbReference type="SUPFAM" id="SSF53271">
    <property type="entry name" value="PRTase-like"/>
    <property type="match status" value="1"/>
</dbReference>